<accession>A0A024FT83</accession>
<feature type="compositionally biased region" description="Polar residues" evidence="1">
    <location>
        <begin position="8"/>
        <end position="32"/>
    </location>
</feature>
<name>A0A024FT83_9STRA</name>
<dbReference type="EMBL" id="CAIX01000204">
    <property type="protein sequence ID" value="CCI10305.1"/>
    <property type="molecule type" value="Genomic_DNA"/>
</dbReference>
<comment type="caution">
    <text evidence="2">The sequence shown here is derived from an EMBL/GenBank/DDBJ whole genome shotgun (WGS) entry which is preliminary data.</text>
</comment>
<proteinExistence type="predicted"/>
<dbReference type="InParanoid" id="A0A024FT83"/>
<feature type="compositionally biased region" description="Polar residues" evidence="1">
    <location>
        <begin position="154"/>
        <end position="170"/>
    </location>
</feature>
<evidence type="ECO:0000313" key="2">
    <source>
        <dbReference type="EMBL" id="CCI10305.1"/>
    </source>
</evidence>
<gene>
    <name evidence="2" type="ORF">BN9_091590</name>
</gene>
<feature type="region of interest" description="Disordered" evidence="1">
    <location>
        <begin position="1"/>
        <end position="193"/>
    </location>
</feature>
<dbReference type="AlphaFoldDB" id="A0A024FT83"/>
<keyword evidence="3" id="KW-1185">Reference proteome</keyword>
<dbReference type="Proteomes" id="UP000053237">
    <property type="component" value="Unassembled WGS sequence"/>
</dbReference>
<protein>
    <submittedName>
        <fullName evidence="2">Uncharacterized protein</fullName>
    </submittedName>
</protein>
<organism evidence="2 3">
    <name type="scientific">Albugo candida</name>
    <dbReference type="NCBI Taxonomy" id="65357"/>
    <lineage>
        <taxon>Eukaryota</taxon>
        <taxon>Sar</taxon>
        <taxon>Stramenopiles</taxon>
        <taxon>Oomycota</taxon>
        <taxon>Peronosporomycetes</taxon>
        <taxon>Albuginales</taxon>
        <taxon>Albuginaceae</taxon>
        <taxon>Albugo</taxon>
    </lineage>
</organism>
<evidence type="ECO:0000256" key="1">
    <source>
        <dbReference type="SAM" id="MobiDB-lite"/>
    </source>
</evidence>
<evidence type="ECO:0000313" key="3">
    <source>
        <dbReference type="Proteomes" id="UP000053237"/>
    </source>
</evidence>
<reference evidence="2 3" key="1">
    <citation type="submission" date="2012-05" db="EMBL/GenBank/DDBJ databases">
        <title>Recombination and specialization in a pathogen metapopulation.</title>
        <authorList>
            <person name="Gardiner A."/>
            <person name="Kemen E."/>
            <person name="Schultz-Larsen T."/>
            <person name="MacLean D."/>
            <person name="Van Oosterhout C."/>
            <person name="Jones J.D.G."/>
        </authorList>
    </citation>
    <scope>NUCLEOTIDE SEQUENCE [LARGE SCALE GENOMIC DNA]</scope>
    <source>
        <strain evidence="2 3">Ac Nc2</strain>
    </source>
</reference>
<feature type="region of interest" description="Disordered" evidence="1">
    <location>
        <begin position="221"/>
        <end position="290"/>
    </location>
</feature>
<sequence length="320" mass="34859">MVPRTTKRLIQQDTDMTAISQSNRHQNALLRTSTDDEGSSQTNNERIAEVSFKRNAGGNQIKSRVERGKVRPHANAQLSSTGQGVSVEVASGSNTRGKPKVGILRDDPVTTASRKPLRHPTKIPNFEITEVDTKGSHSSNGNRPGVLRDESNSKAHSTRQSVSVEETSGSRARGKGKAGSSTDDPETVPGGYKFFHVHSDGRPADFAGPVDGLMYTYGTRQGTVGDQMKPKPPAPPVKKKKIPVARPTPTKSAASKAFSWMKSLFKKTPPRDKQQHPAKPIDLNVIRPNDDPDVAALTKAKKDEYYNRLHPGMFKNGGHE</sequence>